<dbReference type="Proteomes" id="UP000249605">
    <property type="component" value="Chromosome"/>
</dbReference>
<feature type="compositionally biased region" description="Basic and acidic residues" evidence="1">
    <location>
        <begin position="16"/>
        <end position="35"/>
    </location>
</feature>
<proteinExistence type="predicted"/>
<name>A0A2U9S192_9PROT</name>
<evidence type="ECO:0000313" key="3">
    <source>
        <dbReference type="Proteomes" id="UP000249605"/>
    </source>
</evidence>
<evidence type="ECO:0000256" key="1">
    <source>
        <dbReference type="SAM" id="MobiDB-lite"/>
    </source>
</evidence>
<dbReference type="KEGG" id="azm:DM194_00545"/>
<reference evidence="2 3" key="1">
    <citation type="journal article" date="2019" name="Int. J. Syst. Evol. Microbiol.">
        <title>Azospirillum ramasamyi sp. nov., a novel diazotrophic bacterium isolated from fermented bovine products.</title>
        <authorList>
            <person name="Anandham R."/>
            <person name="Heo J."/>
            <person name="Krishnamoorthy R."/>
            <person name="SenthilKumar M."/>
            <person name="Gopal N.O."/>
            <person name="Kim S.J."/>
            <person name="Kwon S.W."/>
        </authorList>
    </citation>
    <scope>NUCLEOTIDE SEQUENCE [LARGE SCALE GENOMIC DNA]</scope>
    <source>
        <strain evidence="2 3">M2T2B2</strain>
    </source>
</reference>
<dbReference type="EMBL" id="CP029829">
    <property type="protein sequence ID" value="AWU92887.1"/>
    <property type="molecule type" value="Genomic_DNA"/>
</dbReference>
<dbReference type="AlphaFoldDB" id="A0A2U9S192"/>
<dbReference type="OrthoDB" id="7307060at2"/>
<organism evidence="2 3">
    <name type="scientific">Azospirillum ramasamyi</name>
    <dbReference type="NCBI Taxonomy" id="682998"/>
    <lineage>
        <taxon>Bacteria</taxon>
        <taxon>Pseudomonadati</taxon>
        <taxon>Pseudomonadota</taxon>
        <taxon>Alphaproteobacteria</taxon>
        <taxon>Rhodospirillales</taxon>
        <taxon>Azospirillaceae</taxon>
        <taxon>Azospirillum</taxon>
    </lineage>
</organism>
<evidence type="ECO:0000313" key="2">
    <source>
        <dbReference type="EMBL" id="AWU92887.1"/>
    </source>
</evidence>
<gene>
    <name evidence="2" type="ORF">DM194_00545</name>
</gene>
<keyword evidence="3" id="KW-1185">Reference proteome</keyword>
<feature type="region of interest" description="Disordered" evidence="1">
    <location>
        <begin position="1"/>
        <end position="35"/>
    </location>
</feature>
<sequence length="88" mass="9657">MASNHPSKARAVADAARGESPDRRNSDHRKPDYRKPDYRKIAHELAQLGQEAANRAHATGNGRYARLAHTLTSRAGEILNDLDRGGKA</sequence>
<accession>A0A2U9S192</accession>
<protein>
    <submittedName>
        <fullName evidence="2">Uncharacterized protein</fullName>
    </submittedName>
</protein>